<evidence type="ECO:0000313" key="2">
    <source>
        <dbReference type="Proteomes" id="UP001054945"/>
    </source>
</evidence>
<reference evidence="1 2" key="1">
    <citation type="submission" date="2021-06" db="EMBL/GenBank/DDBJ databases">
        <title>Caerostris extrusa draft genome.</title>
        <authorList>
            <person name="Kono N."/>
            <person name="Arakawa K."/>
        </authorList>
    </citation>
    <scope>NUCLEOTIDE SEQUENCE [LARGE SCALE GENOMIC DNA]</scope>
</reference>
<dbReference type="EMBL" id="BPLR01014014">
    <property type="protein sequence ID" value="GIY65656.1"/>
    <property type="molecule type" value="Genomic_DNA"/>
</dbReference>
<sequence>MSGSRLRVTRDYRLQKYEDNLQLNLETKKKRTVSISEGIKIKIQKASLISYDEELKEKENKLEFLISPGASSVFMSEKWTCWVDVFWGYLLRMAGRKCEKVGKRPSAFISFHLGIYWCSKGTLESATKCINLGRGGRAKLEL</sequence>
<name>A0AAV4V6T8_CAEEX</name>
<dbReference type="AlphaFoldDB" id="A0AAV4V6T8"/>
<organism evidence="1 2">
    <name type="scientific">Caerostris extrusa</name>
    <name type="common">Bark spider</name>
    <name type="synonym">Caerostris bankana</name>
    <dbReference type="NCBI Taxonomy" id="172846"/>
    <lineage>
        <taxon>Eukaryota</taxon>
        <taxon>Metazoa</taxon>
        <taxon>Ecdysozoa</taxon>
        <taxon>Arthropoda</taxon>
        <taxon>Chelicerata</taxon>
        <taxon>Arachnida</taxon>
        <taxon>Araneae</taxon>
        <taxon>Araneomorphae</taxon>
        <taxon>Entelegynae</taxon>
        <taxon>Araneoidea</taxon>
        <taxon>Araneidae</taxon>
        <taxon>Caerostris</taxon>
    </lineage>
</organism>
<protein>
    <submittedName>
        <fullName evidence="1">Uncharacterized protein</fullName>
    </submittedName>
</protein>
<proteinExistence type="predicted"/>
<dbReference type="Proteomes" id="UP001054945">
    <property type="component" value="Unassembled WGS sequence"/>
</dbReference>
<comment type="caution">
    <text evidence="1">The sequence shown here is derived from an EMBL/GenBank/DDBJ whole genome shotgun (WGS) entry which is preliminary data.</text>
</comment>
<accession>A0AAV4V6T8</accession>
<gene>
    <name evidence="1" type="ORF">CEXT_807821</name>
</gene>
<keyword evidence="2" id="KW-1185">Reference proteome</keyword>
<evidence type="ECO:0000313" key="1">
    <source>
        <dbReference type="EMBL" id="GIY65656.1"/>
    </source>
</evidence>